<keyword evidence="6" id="KW-0732">Signal</keyword>
<evidence type="ECO:0000256" key="3">
    <source>
        <dbReference type="ARBA" id="ARBA00022989"/>
    </source>
</evidence>
<feature type="transmembrane region" description="Helical" evidence="5">
    <location>
        <begin position="611"/>
        <end position="628"/>
    </location>
</feature>
<name>A0ABD3N7S4_9STRA</name>
<dbReference type="Pfam" id="PF02931">
    <property type="entry name" value="Neur_chan_LBD"/>
    <property type="match status" value="1"/>
</dbReference>
<evidence type="ECO:0000256" key="1">
    <source>
        <dbReference type="ARBA" id="ARBA00004141"/>
    </source>
</evidence>
<reference evidence="9 10" key="1">
    <citation type="submission" date="2024-10" db="EMBL/GenBank/DDBJ databases">
        <title>Updated reference genomes for cyclostephanoid diatoms.</title>
        <authorList>
            <person name="Roberts W.R."/>
            <person name="Alverson A.J."/>
        </authorList>
    </citation>
    <scope>NUCLEOTIDE SEQUENCE [LARGE SCALE GENOMIC DNA]</scope>
    <source>
        <strain evidence="9 10">AJA010-31</strain>
    </source>
</reference>
<dbReference type="AlphaFoldDB" id="A0ABD3N7S4"/>
<evidence type="ECO:0000256" key="2">
    <source>
        <dbReference type="ARBA" id="ARBA00022692"/>
    </source>
</evidence>
<feature type="signal peptide" evidence="6">
    <location>
        <begin position="1"/>
        <end position="21"/>
    </location>
</feature>
<feature type="transmembrane region" description="Helical" evidence="5">
    <location>
        <begin position="451"/>
        <end position="474"/>
    </location>
</feature>
<feature type="domain" description="Neurotransmitter-gated ion-channel transmembrane" evidence="8">
    <location>
        <begin position="406"/>
        <end position="619"/>
    </location>
</feature>
<dbReference type="InterPro" id="IPR006029">
    <property type="entry name" value="Neurotrans-gated_channel_TM"/>
</dbReference>
<organism evidence="9 10">
    <name type="scientific">Cyclotella atomus</name>
    <dbReference type="NCBI Taxonomy" id="382360"/>
    <lineage>
        <taxon>Eukaryota</taxon>
        <taxon>Sar</taxon>
        <taxon>Stramenopiles</taxon>
        <taxon>Ochrophyta</taxon>
        <taxon>Bacillariophyta</taxon>
        <taxon>Coscinodiscophyceae</taxon>
        <taxon>Thalassiosirophycidae</taxon>
        <taxon>Stephanodiscales</taxon>
        <taxon>Stephanodiscaceae</taxon>
        <taxon>Cyclotella</taxon>
    </lineage>
</organism>
<feature type="transmembrane region" description="Helical" evidence="5">
    <location>
        <begin position="422"/>
        <end position="439"/>
    </location>
</feature>
<dbReference type="Gene3D" id="2.70.170.10">
    <property type="entry name" value="Neurotransmitter-gated ion-channel ligand-binding domain"/>
    <property type="match status" value="1"/>
</dbReference>
<dbReference type="Proteomes" id="UP001530400">
    <property type="component" value="Unassembled WGS sequence"/>
</dbReference>
<dbReference type="InterPro" id="IPR036734">
    <property type="entry name" value="Neur_chan_lig-bd_sf"/>
</dbReference>
<protein>
    <submittedName>
        <fullName evidence="9">Uncharacterized protein</fullName>
    </submittedName>
</protein>
<accession>A0ABD3N7S4</accession>
<keyword evidence="3 5" id="KW-1133">Transmembrane helix</keyword>
<dbReference type="InterPro" id="IPR006202">
    <property type="entry name" value="Neur_chan_lig-bd"/>
</dbReference>
<dbReference type="EMBL" id="JALLPJ020001274">
    <property type="protein sequence ID" value="KAL3772119.1"/>
    <property type="molecule type" value="Genomic_DNA"/>
</dbReference>
<comment type="subcellular location">
    <subcellularLocation>
        <location evidence="1">Membrane</location>
        <topology evidence="1">Multi-pass membrane protein</topology>
    </subcellularLocation>
</comment>
<comment type="caution">
    <text evidence="9">The sequence shown here is derived from an EMBL/GenBank/DDBJ whole genome shotgun (WGS) entry which is preliminary data.</text>
</comment>
<evidence type="ECO:0000313" key="9">
    <source>
        <dbReference type="EMBL" id="KAL3772119.1"/>
    </source>
</evidence>
<dbReference type="Pfam" id="PF02932">
    <property type="entry name" value="Neur_chan_memb"/>
    <property type="match status" value="1"/>
</dbReference>
<evidence type="ECO:0000259" key="7">
    <source>
        <dbReference type="Pfam" id="PF02931"/>
    </source>
</evidence>
<keyword evidence="4 5" id="KW-0472">Membrane</keyword>
<dbReference type="SUPFAM" id="SSF63712">
    <property type="entry name" value="Nicotinic receptor ligand binding domain-like"/>
    <property type="match status" value="1"/>
</dbReference>
<evidence type="ECO:0000256" key="5">
    <source>
        <dbReference type="SAM" id="Phobius"/>
    </source>
</evidence>
<dbReference type="Gene3D" id="1.20.58.390">
    <property type="entry name" value="Neurotransmitter-gated ion-channel transmembrane domain"/>
    <property type="match status" value="1"/>
</dbReference>
<dbReference type="InterPro" id="IPR006201">
    <property type="entry name" value="Neur_channel"/>
</dbReference>
<dbReference type="PANTHER" id="PTHR18945">
    <property type="entry name" value="NEUROTRANSMITTER GATED ION CHANNEL"/>
    <property type="match status" value="1"/>
</dbReference>
<feature type="chain" id="PRO_5044859726" evidence="6">
    <location>
        <begin position="22"/>
        <end position="629"/>
    </location>
</feature>
<keyword evidence="10" id="KW-1185">Reference proteome</keyword>
<evidence type="ECO:0000259" key="8">
    <source>
        <dbReference type="Pfam" id="PF02932"/>
    </source>
</evidence>
<keyword evidence="2 5" id="KW-0812">Transmembrane</keyword>
<sequence length="629" mass="71935">MSQKSRLFDLLSISALSLSTAHPNPNAVNINHNRGKRRPFPPKHTTNKIDALEEHALAKRNGLEAPPLISRRTRRDLQSNFTSNETELLNTITSEAKAGQDPNTRLRSDLVWNTPYDRNSYPWEYAWYGDPKENRTGVPVEMDINFHRVFTVDTVNPMLDLIVWFRLAWVDPRLTWDPADYGGHTKTMFWIDSGNAGGEMTEIWTPDVELWNLEEGLAKSLEDAYAVVKYDGSVFWSRPGHLRPACKYTGLEKFPFDELACTIELGSWVYTGMYMTLSKGGSDLNGFSLGGSETAGESYNEFTFVKDDPISCEVYVYDSSIWDNTYVYDEWGNLVSKDMILTCILVKTNALLIMKYCITSAVSCFLFQPDTKWPVMLYTVRLERSWQPYARGYIYGQILLILIGFSAFWLPPSCGERMGLSITAMLASIASDIVIAGNLPQAKELTWFQQFSMMNSMFVFLALIESVVVLHFFYSRADNMVPKWYTHIKEWRILRKAQRRSSEMVTEAEDSIRRKTVNFKENVFSTNPSNENSDDNDDVESEAVDQFVQNELTTRRPSAKERSRQLLARSSLGALGVSIRMDADDFLNGEEVVNNLKWKKYALLVDDVSRFWFPCIYFISCAIVLAKAK</sequence>
<dbReference type="SUPFAM" id="SSF90112">
    <property type="entry name" value="Neurotransmitter-gated ion-channel transmembrane pore"/>
    <property type="match status" value="1"/>
</dbReference>
<feature type="transmembrane region" description="Helical" evidence="5">
    <location>
        <begin position="389"/>
        <end position="410"/>
    </location>
</feature>
<dbReference type="CDD" id="cd18989">
    <property type="entry name" value="LGIC_ECD_cation"/>
    <property type="match status" value="1"/>
</dbReference>
<dbReference type="InterPro" id="IPR036719">
    <property type="entry name" value="Neuro-gated_channel_TM_sf"/>
</dbReference>
<feature type="domain" description="Neurotransmitter-gated ion-channel ligand-binding" evidence="7">
    <location>
        <begin position="130"/>
        <end position="279"/>
    </location>
</feature>
<evidence type="ECO:0000256" key="6">
    <source>
        <dbReference type="SAM" id="SignalP"/>
    </source>
</evidence>
<dbReference type="InterPro" id="IPR038050">
    <property type="entry name" value="Neuro_actylchol_rec"/>
</dbReference>
<evidence type="ECO:0000313" key="10">
    <source>
        <dbReference type="Proteomes" id="UP001530400"/>
    </source>
</evidence>
<evidence type="ECO:0000256" key="4">
    <source>
        <dbReference type="ARBA" id="ARBA00023136"/>
    </source>
</evidence>
<dbReference type="GO" id="GO:0016020">
    <property type="term" value="C:membrane"/>
    <property type="evidence" value="ECO:0007669"/>
    <property type="project" value="UniProtKB-SubCell"/>
</dbReference>
<gene>
    <name evidence="9" type="ORF">ACHAWO_013524</name>
</gene>
<proteinExistence type="predicted"/>